<dbReference type="EMBL" id="JADEVV010000059">
    <property type="protein sequence ID" value="MBE9255356.1"/>
    <property type="molecule type" value="Genomic_DNA"/>
</dbReference>
<evidence type="ECO:0000313" key="2">
    <source>
        <dbReference type="Proteomes" id="UP000658720"/>
    </source>
</evidence>
<reference evidence="1 2" key="1">
    <citation type="submission" date="2020-10" db="EMBL/GenBank/DDBJ databases">
        <authorList>
            <person name="Castelo-Branco R."/>
            <person name="Eusebio N."/>
            <person name="Adriana R."/>
            <person name="Vieira A."/>
            <person name="Brugerolle De Fraissinette N."/>
            <person name="Rezende De Castro R."/>
            <person name="Schneider M.P."/>
            <person name="Vasconcelos V."/>
            <person name="Leao P.N."/>
        </authorList>
    </citation>
    <scope>NUCLEOTIDE SEQUENCE [LARGE SCALE GENOMIC DNA]</scope>
    <source>
        <strain evidence="1 2">LEGE 00031</strain>
    </source>
</reference>
<gene>
    <name evidence="1" type="ORF">IQ217_16235</name>
</gene>
<name>A0ABR9VWF6_9SYNC</name>
<evidence type="ECO:0008006" key="3">
    <source>
        <dbReference type="Google" id="ProtNLM"/>
    </source>
</evidence>
<dbReference type="SUPFAM" id="SSF56112">
    <property type="entry name" value="Protein kinase-like (PK-like)"/>
    <property type="match status" value="1"/>
</dbReference>
<sequence>MFLSSWRGLEQKCLGGRYVLQSLLGTGGFGAVFLAECVDDPAIACNILNARW</sequence>
<proteinExistence type="predicted"/>
<accession>A0ABR9VWF6</accession>
<dbReference type="InterPro" id="IPR011009">
    <property type="entry name" value="Kinase-like_dom_sf"/>
</dbReference>
<keyword evidence="2" id="KW-1185">Reference proteome</keyword>
<organism evidence="1 2">
    <name type="scientific">Synechocystis salina LEGE 00031</name>
    <dbReference type="NCBI Taxonomy" id="1828736"/>
    <lineage>
        <taxon>Bacteria</taxon>
        <taxon>Bacillati</taxon>
        <taxon>Cyanobacteriota</taxon>
        <taxon>Cyanophyceae</taxon>
        <taxon>Synechococcales</taxon>
        <taxon>Merismopediaceae</taxon>
        <taxon>Synechocystis</taxon>
    </lineage>
</organism>
<dbReference type="RefSeq" id="WP_194020747.1">
    <property type="nucleotide sequence ID" value="NZ_JADEVV010000059.1"/>
</dbReference>
<comment type="caution">
    <text evidence="1">The sequence shown here is derived from an EMBL/GenBank/DDBJ whole genome shotgun (WGS) entry which is preliminary data.</text>
</comment>
<protein>
    <recommendedName>
        <fullName evidence="3">Protein kinase domain-containing protein</fullName>
    </recommendedName>
</protein>
<evidence type="ECO:0000313" key="1">
    <source>
        <dbReference type="EMBL" id="MBE9255356.1"/>
    </source>
</evidence>
<dbReference type="Gene3D" id="3.30.200.20">
    <property type="entry name" value="Phosphorylase Kinase, domain 1"/>
    <property type="match status" value="1"/>
</dbReference>
<dbReference type="Proteomes" id="UP000658720">
    <property type="component" value="Unassembled WGS sequence"/>
</dbReference>